<organism evidence="7 8">
    <name type="scientific">OM182 bacterium MED-G28</name>
    <dbReference type="NCBI Taxonomy" id="1986256"/>
    <lineage>
        <taxon>Bacteria</taxon>
        <taxon>Pseudomonadati</taxon>
        <taxon>Pseudomonadota</taxon>
        <taxon>Gammaproteobacteria</taxon>
        <taxon>OMG group</taxon>
        <taxon>OM182 clade</taxon>
    </lineage>
</organism>
<dbReference type="EMBL" id="NTJZ01000001">
    <property type="protein sequence ID" value="PDH35217.1"/>
    <property type="molecule type" value="Genomic_DNA"/>
</dbReference>
<dbReference type="Pfam" id="PF04376">
    <property type="entry name" value="ATE_N"/>
    <property type="match status" value="1"/>
</dbReference>
<feature type="domain" description="N-end aminoacyl transferase N-terminal" evidence="5">
    <location>
        <begin position="19"/>
        <end position="89"/>
    </location>
</feature>
<dbReference type="GO" id="GO:0005737">
    <property type="term" value="C:cytoplasm"/>
    <property type="evidence" value="ECO:0007669"/>
    <property type="project" value="UniProtKB-SubCell"/>
</dbReference>
<dbReference type="InterPro" id="IPR016181">
    <property type="entry name" value="Acyl_CoA_acyltransferase"/>
</dbReference>
<evidence type="ECO:0000256" key="2">
    <source>
        <dbReference type="ARBA" id="ARBA00022679"/>
    </source>
</evidence>
<dbReference type="Proteomes" id="UP000219329">
    <property type="component" value="Unassembled WGS sequence"/>
</dbReference>
<comment type="subcellular location">
    <subcellularLocation>
        <location evidence="4">Cytoplasm</location>
    </subcellularLocation>
</comment>
<accession>A0A2A5WG41</accession>
<dbReference type="PANTHER" id="PTHR21367:SF1">
    <property type="entry name" value="ARGINYL-TRNA--PROTEIN TRANSFERASE 1"/>
    <property type="match status" value="1"/>
</dbReference>
<dbReference type="InterPro" id="IPR007471">
    <property type="entry name" value="N-end_Aminoacyl_Trfase_N"/>
</dbReference>
<dbReference type="Pfam" id="PF04377">
    <property type="entry name" value="ATE_C"/>
    <property type="match status" value="1"/>
</dbReference>
<dbReference type="GO" id="GO:0071596">
    <property type="term" value="P:ubiquitin-dependent protein catabolic process via the N-end rule pathway"/>
    <property type="evidence" value="ECO:0007669"/>
    <property type="project" value="InterPro"/>
</dbReference>
<dbReference type="PANTHER" id="PTHR21367">
    <property type="entry name" value="ARGININE-TRNA-PROTEIN TRANSFERASE 1"/>
    <property type="match status" value="1"/>
</dbReference>
<keyword evidence="2 4" id="KW-0808">Transferase</keyword>
<dbReference type="SUPFAM" id="SSF55729">
    <property type="entry name" value="Acyl-CoA N-acyltransferases (Nat)"/>
    <property type="match status" value="1"/>
</dbReference>
<dbReference type="GO" id="GO:0008914">
    <property type="term" value="F:leucyl-tRNA--protein transferase activity"/>
    <property type="evidence" value="ECO:0007669"/>
    <property type="project" value="UniProtKB-UniRule"/>
</dbReference>
<evidence type="ECO:0000259" key="6">
    <source>
        <dbReference type="Pfam" id="PF04377"/>
    </source>
</evidence>
<evidence type="ECO:0000256" key="3">
    <source>
        <dbReference type="ARBA" id="ARBA00023315"/>
    </source>
</evidence>
<gene>
    <name evidence="4" type="primary">bpt</name>
    <name evidence="7" type="ORF">CNF02_00370</name>
</gene>
<comment type="function">
    <text evidence="4">Functions in the N-end rule pathway of protein degradation where it conjugates Leu from its aminoacyl-tRNA to the N-termini of proteins containing an N-terminal aspartate or glutamate.</text>
</comment>
<dbReference type="NCBIfam" id="NF002341">
    <property type="entry name" value="PRK01305.1-1"/>
    <property type="match status" value="1"/>
</dbReference>
<comment type="caution">
    <text evidence="7">The sequence shown here is derived from an EMBL/GenBank/DDBJ whole genome shotgun (WGS) entry which is preliminary data.</text>
</comment>
<evidence type="ECO:0000313" key="7">
    <source>
        <dbReference type="EMBL" id="PDH35217.1"/>
    </source>
</evidence>
<evidence type="ECO:0000313" key="8">
    <source>
        <dbReference type="Proteomes" id="UP000219329"/>
    </source>
</evidence>
<evidence type="ECO:0000256" key="4">
    <source>
        <dbReference type="HAMAP-Rule" id="MF_00689"/>
    </source>
</evidence>
<dbReference type="NCBIfam" id="NF002342">
    <property type="entry name" value="PRK01305.1-3"/>
    <property type="match status" value="1"/>
</dbReference>
<proteinExistence type="inferred from homology"/>
<dbReference type="InterPro" id="IPR007472">
    <property type="entry name" value="N-end_Aminoacyl_Trfase_C"/>
</dbReference>
<keyword evidence="3 4" id="KW-0012">Acyltransferase</keyword>
<name>A0A2A5WG41_9GAMM</name>
<dbReference type="InterPro" id="IPR030700">
    <property type="entry name" value="N-end_Aminoacyl_Trfase"/>
</dbReference>
<evidence type="ECO:0000259" key="5">
    <source>
        <dbReference type="Pfam" id="PF04376"/>
    </source>
</evidence>
<evidence type="ECO:0000256" key="1">
    <source>
        <dbReference type="ARBA" id="ARBA00022490"/>
    </source>
</evidence>
<protein>
    <recommendedName>
        <fullName evidence="4">Aspartate/glutamate leucyltransferase</fullName>
        <ecNumber evidence="4">2.3.2.29</ecNumber>
    </recommendedName>
</protein>
<reference evidence="7 8" key="1">
    <citation type="submission" date="2017-08" db="EMBL/GenBank/DDBJ databases">
        <title>Fine stratification of microbial communities through a metagenomic profile of the photic zone.</title>
        <authorList>
            <person name="Haro-Moreno J.M."/>
            <person name="Lopez-Perez M."/>
            <person name="De La Torre J."/>
            <person name="Picazo A."/>
            <person name="Camacho A."/>
            <person name="Rodriguez-Valera F."/>
        </authorList>
    </citation>
    <scope>NUCLEOTIDE SEQUENCE [LARGE SCALE GENOMIC DNA]</scope>
    <source>
        <strain evidence="7">MED-G28</strain>
    </source>
</reference>
<comment type="catalytic activity">
    <reaction evidence="4">
        <text>N-terminal L-glutamyl-[protein] + L-leucyl-tRNA(Leu) = N-terminal L-leucyl-L-glutamyl-[protein] + tRNA(Leu) + H(+)</text>
        <dbReference type="Rhea" id="RHEA:50412"/>
        <dbReference type="Rhea" id="RHEA-COMP:9613"/>
        <dbReference type="Rhea" id="RHEA-COMP:9622"/>
        <dbReference type="Rhea" id="RHEA-COMP:12664"/>
        <dbReference type="Rhea" id="RHEA-COMP:12668"/>
        <dbReference type="ChEBI" id="CHEBI:15378"/>
        <dbReference type="ChEBI" id="CHEBI:64721"/>
        <dbReference type="ChEBI" id="CHEBI:78442"/>
        <dbReference type="ChEBI" id="CHEBI:78494"/>
        <dbReference type="ChEBI" id="CHEBI:133041"/>
        <dbReference type="EC" id="2.3.2.29"/>
    </reaction>
</comment>
<sequence>MNTNSKIISSIKLFRTSPHPCSYKENQRAATVFVDPDLAIDKSLNSKLSDLGYRRSGAHLYRPDCDFCSACISCRVPVDFYHFKRSQQRILTNNKDLEVVETNDLTCDESFSLYERYINNRHADGDMYPATPEQFEAFIKTKTVDTRFYLFYRDTKLLAVSVTDVLEHGLSAVYTFFDPAEPKRSLGIHSVLHQVNKAKEFGLPYLFLGYWIKNCKKMEYKSLFRPMEMLVDGNWILVK</sequence>
<dbReference type="PIRSF" id="PIRSF037208">
    <property type="entry name" value="ATE_pro_prd"/>
    <property type="match status" value="1"/>
</dbReference>
<feature type="domain" description="N-end rule aminoacyl transferase C-terminal" evidence="6">
    <location>
        <begin position="109"/>
        <end position="230"/>
    </location>
</feature>
<dbReference type="GO" id="GO:0004057">
    <property type="term" value="F:arginyl-tRNA--protein transferase activity"/>
    <property type="evidence" value="ECO:0007669"/>
    <property type="project" value="InterPro"/>
</dbReference>
<comment type="similarity">
    <text evidence="4">Belongs to the R-transferase family. Bpt subfamily.</text>
</comment>
<dbReference type="EC" id="2.3.2.29" evidence="4"/>
<dbReference type="InterPro" id="IPR017138">
    <property type="entry name" value="Asp_Glu_LeuTrfase"/>
</dbReference>
<dbReference type="NCBIfam" id="NF002346">
    <property type="entry name" value="PRK01305.2-3"/>
    <property type="match status" value="1"/>
</dbReference>
<comment type="catalytic activity">
    <reaction evidence="4">
        <text>N-terminal L-aspartyl-[protein] + L-leucyl-tRNA(Leu) = N-terminal L-leucyl-L-aspartyl-[protein] + tRNA(Leu) + H(+)</text>
        <dbReference type="Rhea" id="RHEA:50420"/>
        <dbReference type="Rhea" id="RHEA-COMP:9613"/>
        <dbReference type="Rhea" id="RHEA-COMP:9622"/>
        <dbReference type="Rhea" id="RHEA-COMP:12669"/>
        <dbReference type="Rhea" id="RHEA-COMP:12674"/>
        <dbReference type="ChEBI" id="CHEBI:15378"/>
        <dbReference type="ChEBI" id="CHEBI:64720"/>
        <dbReference type="ChEBI" id="CHEBI:78442"/>
        <dbReference type="ChEBI" id="CHEBI:78494"/>
        <dbReference type="ChEBI" id="CHEBI:133042"/>
        <dbReference type="EC" id="2.3.2.29"/>
    </reaction>
</comment>
<keyword evidence="1 4" id="KW-0963">Cytoplasm</keyword>
<dbReference type="HAMAP" id="MF_00689">
    <property type="entry name" value="Bpt"/>
    <property type="match status" value="1"/>
</dbReference>
<dbReference type="AlphaFoldDB" id="A0A2A5WG41"/>